<accession>A0A401ZJA5</accession>
<name>A0A401ZJA5_9CHLR</name>
<dbReference type="Proteomes" id="UP000287224">
    <property type="component" value="Unassembled WGS sequence"/>
</dbReference>
<sequence>MDAPLLHQYIKKVRPLADASAGALMCPQRDEDQTHSKYHAPKRVGNFLGLQIVSCGKYN</sequence>
<dbReference type="EMBL" id="BIFQ01000001">
    <property type="protein sequence ID" value="GCE06936.1"/>
    <property type="molecule type" value="Genomic_DNA"/>
</dbReference>
<organism evidence="1 2">
    <name type="scientific">Dictyobacter aurantiacus</name>
    <dbReference type="NCBI Taxonomy" id="1936993"/>
    <lineage>
        <taxon>Bacteria</taxon>
        <taxon>Bacillati</taxon>
        <taxon>Chloroflexota</taxon>
        <taxon>Ktedonobacteria</taxon>
        <taxon>Ktedonobacterales</taxon>
        <taxon>Dictyobacteraceae</taxon>
        <taxon>Dictyobacter</taxon>
    </lineage>
</organism>
<gene>
    <name evidence="1" type="ORF">KDAU_42650</name>
</gene>
<dbReference type="AlphaFoldDB" id="A0A401ZJA5"/>
<reference evidence="2" key="1">
    <citation type="submission" date="2018-12" db="EMBL/GenBank/DDBJ databases">
        <title>Tengunoibacter tsumagoiensis gen. nov., sp. nov., Dictyobacter kobayashii sp. nov., D. alpinus sp. nov., and D. joshuensis sp. nov. and description of Dictyobacteraceae fam. nov. within the order Ktedonobacterales isolated from Tengu-no-mugimeshi.</title>
        <authorList>
            <person name="Wang C.M."/>
            <person name="Zheng Y."/>
            <person name="Sakai Y."/>
            <person name="Toyoda A."/>
            <person name="Minakuchi Y."/>
            <person name="Abe K."/>
            <person name="Yokota A."/>
            <person name="Yabe S."/>
        </authorList>
    </citation>
    <scope>NUCLEOTIDE SEQUENCE [LARGE SCALE GENOMIC DNA]</scope>
    <source>
        <strain evidence="2">S-27</strain>
    </source>
</reference>
<proteinExistence type="predicted"/>
<evidence type="ECO:0000313" key="2">
    <source>
        <dbReference type="Proteomes" id="UP000287224"/>
    </source>
</evidence>
<protein>
    <submittedName>
        <fullName evidence="1">Uncharacterized protein</fullName>
    </submittedName>
</protein>
<evidence type="ECO:0000313" key="1">
    <source>
        <dbReference type="EMBL" id="GCE06936.1"/>
    </source>
</evidence>
<keyword evidence="2" id="KW-1185">Reference proteome</keyword>
<comment type="caution">
    <text evidence="1">The sequence shown here is derived from an EMBL/GenBank/DDBJ whole genome shotgun (WGS) entry which is preliminary data.</text>
</comment>